<keyword evidence="3" id="KW-0472">Membrane</keyword>
<keyword evidence="3" id="KW-1133">Transmembrane helix</keyword>
<evidence type="ECO:0000259" key="4">
    <source>
        <dbReference type="PROSITE" id="PS50948"/>
    </source>
</evidence>
<evidence type="ECO:0000256" key="2">
    <source>
        <dbReference type="ARBA" id="ARBA00023180"/>
    </source>
</evidence>
<evidence type="ECO:0000256" key="1">
    <source>
        <dbReference type="ARBA" id="ARBA00022729"/>
    </source>
</evidence>
<dbReference type="SUPFAM" id="SSF51110">
    <property type="entry name" value="alpha-D-mannose-specific plant lectins"/>
    <property type="match status" value="1"/>
</dbReference>
<evidence type="ECO:0000256" key="3">
    <source>
        <dbReference type="SAM" id="Phobius"/>
    </source>
</evidence>
<organism evidence="5 6">
    <name type="scientific">Artemisia annua</name>
    <name type="common">Sweet wormwood</name>
    <dbReference type="NCBI Taxonomy" id="35608"/>
    <lineage>
        <taxon>Eukaryota</taxon>
        <taxon>Viridiplantae</taxon>
        <taxon>Streptophyta</taxon>
        <taxon>Embryophyta</taxon>
        <taxon>Tracheophyta</taxon>
        <taxon>Spermatophyta</taxon>
        <taxon>Magnoliopsida</taxon>
        <taxon>eudicotyledons</taxon>
        <taxon>Gunneridae</taxon>
        <taxon>Pentapetalae</taxon>
        <taxon>asterids</taxon>
        <taxon>campanulids</taxon>
        <taxon>Asterales</taxon>
        <taxon>Asteraceae</taxon>
        <taxon>Asteroideae</taxon>
        <taxon>Anthemideae</taxon>
        <taxon>Artemisiinae</taxon>
        <taxon>Artemisia</taxon>
    </lineage>
</organism>
<dbReference type="InterPro" id="IPR036426">
    <property type="entry name" value="Bulb-type_lectin_dom_sf"/>
</dbReference>
<dbReference type="PANTHER" id="PTHR32444:SF226">
    <property type="entry name" value="BULB-TYPE LECTIN DOMAIN-CONTAINING PROTEIN"/>
    <property type="match status" value="1"/>
</dbReference>
<name>A0A2U1MSA6_ARTAN</name>
<keyword evidence="6" id="KW-1185">Reference proteome</keyword>
<feature type="transmembrane region" description="Helical" evidence="3">
    <location>
        <begin position="413"/>
        <end position="435"/>
    </location>
</feature>
<keyword evidence="2" id="KW-0325">Glycoprotein</keyword>
<dbReference type="Proteomes" id="UP000245207">
    <property type="component" value="Unassembled WGS sequence"/>
</dbReference>
<feature type="domain" description="Apple" evidence="4">
    <location>
        <begin position="246"/>
        <end position="326"/>
    </location>
</feature>
<protein>
    <recommendedName>
        <fullName evidence="4">Apple domain-containing protein</fullName>
    </recommendedName>
</protein>
<evidence type="ECO:0000313" key="6">
    <source>
        <dbReference type="Proteomes" id="UP000245207"/>
    </source>
</evidence>
<dbReference type="InterPro" id="IPR003609">
    <property type="entry name" value="Pan_app"/>
</dbReference>
<accession>A0A2U1MSA6</accession>
<dbReference type="PANTHER" id="PTHR32444">
    <property type="entry name" value="BULB-TYPE LECTIN DOMAIN-CONTAINING PROTEIN"/>
    <property type="match status" value="1"/>
</dbReference>
<evidence type="ECO:0000313" key="5">
    <source>
        <dbReference type="EMBL" id="PWA64129.1"/>
    </source>
</evidence>
<dbReference type="OrthoDB" id="4062651at2759"/>
<keyword evidence="3" id="KW-0812">Transmembrane</keyword>
<gene>
    <name evidence="5" type="ORF">CTI12_AA348100</name>
</gene>
<dbReference type="EMBL" id="PKPP01004486">
    <property type="protein sequence ID" value="PWA64129.1"/>
    <property type="molecule type" value="Genomic_DNA"/>
</dbReference>
<sequence>MVERSIYLILILTSSCYYYSNPCYSETDTLHQGQLLKDWDELISSNNVFSLKFFGFHTTISPYPTLVLRNASVTLLDTGNLVLRELYADGAVKQVLWQSFDYPTDTLLPGMKLGVNLKTGHKSSLTSWASNQLPAHGSFTLTIDPNGTGQLVILRRGNIRWKSGPWQNGQFKNSHLLSSSPNVSRYYISNETEQSFTYLTKTYDLLPSLKIYQDGFLRGSTLILNVLCSSTNEPGCAEENYDTSKCRKDCYFTLTDDYIYADEYVIDESYNLTLNDCQGICWGNCSCVAYAYTTENKAGCKTYSQIIYNPAEAPHHPCTDYYVIKHLGDDYIYADEYVIDESYNLTLNDCQGICWGNCSCVAYDYTTENKAGCKTYSQIIYNPAEAPHHPCTDYYVIKHLGEKKMEKKAATKTIWIGWISVTASVVLLLSCYLAYKKLDVGGSCTPKEVMTCIHVGLLCVQDQAMDRPTMSEVISMLTNENMHLPEPKQPAFFIERCEAGAPRDINLEKRSANGQSISIVVAR</sequence>
<dbReference type="SMART" id="SM00473">
    <property type="entry name" value="PAN_AP"/>
    <property type="match status" value="2"/>
</dbReference>
<proteinExistence type="predicted"/>
<dbReference type="Pfam" id="PF08276">
    <property type="entry name" value="PAN_2"/>
    <property type="match status" value="1"/>
</dbReference>
<dbReference type="Pfam" id="PF01453">
    <property type="entry name" value="B_lectin"/>
    <property type="match status" value="1"/>
</dbReference>
<reference evidence="5 6" key="1">
    <citation type="journal article" date="2018" name="Mol. Plant">
        <title>The genome of Artemisia annua provides insight into the evolution of Asteraceae family and artemisinin biosynthesis.</title>
        <authorList>
            <person name="Shen Q."/>
            <person name="Zhang L."/>
            <person name="Liao Z."/>
            <person name="Wang S."/>
            <person name="Yan T."/>
            <person name="Shi P."/>
            <person name="Liu M."/>
            <person name="Fu X."/>
            <person name="Pan Q."/>
            <person name="Wang Y."/>
            <person name="Lv Z."/>
            <person name="Lu X."/>
            <person name="Zhang F."/>
            <person name="Jiang W."/>
            <person name="Ma Y."/>
            <person name="Chen M."/>
            <person name="Hao X."/>
            <person name="Li L."/>
            <person name="Tang Y."/>
            <person name="Lv G."/>
            <person name="Zhou Y."/>
            <person name="Sun X."/>
            <person name="Brodelius P.E."/>
            <person name="Rose J.K.C."/>
            <person name="Tang K."/>
        </authorList>
    </citation>
    <scope>NUCLEOTIDE SEQUENCE [LARGE SCALE GENOMIC DNA]</scope>
    <source>
        <strain evidence="6">cv. Huhao1</strain>
        <tissue evidence="5">Leaf</tissue>
    </source>
</reference>
<keyword evidence="1" id="KW-0732">Signal</keyword>
<dbReference type="PROSITE" id="PS51257">
    <property type="entry name" value="PROKAR_LIPOPROTEIN"/>
    <property type="match status" value="1"/>
</dbReference>
<comment type="caution">
    <text evidence="5">The sequence shown here is derived from an EMBL/GenBank/DDBJ whole genome shotgun (WGS) entry which is preliminary data.</text>
</comment>
<dbReference type="PROSITE" id="PS50948">
    <property type="entry name" value="PAN"/>
    <property type="match status" value="1"/>
</dbReference>
<dbReference type="InterPro" id="IPR001480">
    <property type="entry name" value="Bulb-type_lectin_dom"/>
</dbReference>
<dbReference type="AlphaFoldDB" id="A0A2U1MSA6"/>
<dbReference type="STRING" id="35608.A0A2U1MSA6"/>